<dbReference type="EMBL" id="UINC01001117">
    <property type="protein sequence ID" value="SUZ71327.1"/>
    <property type="molecule type" value="Genomic_DNA"/>
</dbReference>
<gene>
    <name evidence="10" type="ORF">METZ01_LOCUS24181</name>
</gene>
<comment type="similarity">
    <text evidence="1">Belongs to the cytidylate kinase family. Type 1 subfamily.</text>
</comment>
<keyword evidence="6" id="KW-0067">ATP-binding</keyword>
<evidence type="ECO:0000256" key="7">
    <source>
        <dbReference type="ARBA" id="ARBA00047615"/>
    </source>
</evidence>
<comment type="catalytic activity">
    <reaction evidence="8">
        <text>CMP + ATP = CDP + ADP</text>
        <dbReference type="Rhea" id="RHEA:11600"/>
        <dbReference type="ChEBI" id="CHEBI:30616"/>
        <dbReference type="ChEBI" id="CHEBI:58069"/>
        <dbReference type="ChEBI" id="CHEBI:60377"/>
        <dbReference type="ChEBI" id="CHEBI:456216"/>
        <dbReference type="EC" id="2.7.4.25"/>
    </reaction>
</comment>
<dbReference type="GO" id="GO:0006139">
    <property type="term" value="P:nucleobase-containing compound metabolic process"/>
    <property type="evidence" value="ECO:0007669"/>
    <property type="project" value="InterPro"/>
</dbReference>
<reference evidence="10" key="1">
    <citation type="submission" date="2018-05" db="EMBL/GenBank/DDBJ databases">
        <authorList>
            <person name="Lanie J.A."/>
            <person name="Ng W.-L."/>
            <person name="Kazmierczak K.M."/>
            <person name="Andrzejewski T.M."/>
            <person name="Davidsen T.M."/>
            <person name="Wayne K.J."/>
            <person name="Tettelin H."/>
            <person name="Glass J.I."/>
            <person name="Rusch D."/>
            <person name="Podicherti R."/>
            <person name="Tsui H.-C.T."/>
            <person name="Winkler M.E."/>
        </authorList>
    </citation>
    <scope>NUCLEOTIDE SEQUENCE</scope>
</reference>
<protein>
    <recommendedName>
        <fullName evidence="2">(d)CMP kinase</fullName>
        <ecNumber evidence="2">2.7.4.25</ecNumber>
    </recommendedName>
</protein>
<dbReference type="GO" id="GO:0036431">
    <property type="term" value="F:dCMP kinase activity"/>
    <property type="evidence" value="ECO:0007669"/>
    <property type="project" value="InterPro"/>
</dbReference>
<dbReference type="CDD" id="cd02020">
    <property type="entry name" value="CMPK"/>
    <property type="match status" value="1"/>
</dbReference>
<evidence type="ECO:0000256" key="1">
    <source>
        <dbReference type="ARBA" id="ARBA00009427"/>
    </source>
</evidence>
<dbReference type="SUPFAM" id="SSF52540">
    <property type="entry name" value="P-loop containing nucleoside triphosphate hydrolases"/>
    <property type="match status" value="1"/>
</dbReference>
<evidence type="ECO:0000256" key="5">
    <source>
        <dbReference type="ARBA" id="ARBA00022777"/>
    </source>
</evidence>
<evidence type="ECO:0000313" key="10">
    <source>
        <dbReference type="EMBL" id="SUZ71327.1"/>
    </source>
</evidence>
<dbReference type="Pfam" id="PF02224">
    <property type="entry name" value="Cytidylate_kin"/>
    <property type="match status" value="1"/>
</dbReference>
<evidence type="ECO:0000256" key="8">
    <source>
        <dbReference type="ARBA" id="ARBA00048478"/>
    </source>
</evidence>
<dbReference type="NCBIfam" id="TIGR00017">
    <property type="entry name" value="cmk"/>
    <property type="match status" value="1"/>
</dbReference>
<comment type="catalytic activity">
    <reaction evidence="7">
        <text>dCMP + ATP = dCDP + ADP</text>
        <dbReference type="Rhea" id="RHEA:25094"/>
        <dbReference type="ChEBI" id="CHEBI:30616"/>
        <dbReference type="ChEBI" id="CHEBI:57566"/>
        <dbReference type="ChEBI" id="CHEBI:58593"/>
        <dbReference type="ChEBI" id="CHEBI:456216"/>
        <dbReference type="EC" id="2.7.4.25"/>
    </reaction>
</comment>
<dbReference type="GO" id="GO:0005524">
    <property type="term" value="F:ATP binding"/>
    <property type="evidence" value="ECO:0007669"/>
    <property type="project" value="UniProtKB-KW"/>
</dbReference>
<evidence type="ECO:0000259" key="9">
    <source>
        <dbReference type="Pfam" id="PF02224"/>
    </source>
</evidence>
<dbReference type="Gene3D" id="3.40.50.300">
    <property type="entry name" value="P-loop containing nucleotide triphosphate hydrolases"/>
    <property type="match status" value="1"/>
</dbReference>
<evidence type="ECO:0000256" key="6">
    <source>
        <dbReference type="ARBA" id="ARBA00022840"/>
    </source>
</evidence>
<dbReference type="AlphaFoldDB" id="A0A381PZE7"/>
<feature type="domain" description="Cytidylate kinase" evidence="9">
    <location>
        <begin position="5"/>
        <end position="214"/>
    </location>
</feature>
<dbReference type="HAMAP" id="MF_00238">
    <property type="entry name" value="Cytidyl_kinase_type1"/>
    <property type="match status" value="1"/>
</dbReference>
<sequence>VPVLALDGPGGSGKGTVASRIAILRHWRILDSGALYRAFAFRAQELGVLPDDLPGIQRVLAETNFDFAVKKTGEVGILVNGNDVTTALRSPDAGLAASTYASKQPVRECLITRQRFERQAPGLVADGRDMGTVVFPDATLKVFLTGTLKIRALRRYKQLMEKGFSATLAAVEQEVSARDEKDRSRAVSPLEPAKDAVILDTSEIGIDQVVKKVDDLLTAKLAQSNNG</sequence>
<evidence type="ECO:0000256" key="3">
    <source>
        <dbReference type="ARBA" id="ARBA00022679"/>
    </source>
</evidence>
<accession>A0A381PZE7</accession>
<proteinExistence type="inferred from homology"/>
<keyword evidence="3" id="KW-0808">Transferase</keyword>
<name>A0A381PZE7_9ZZZZ</name>
<evidence type="ECO:0000256" key="4">
    <source>
        <dbReference type="ARBA" id="ARBA00022741"/>
    </source>
</evidence>
<keyword evidence="4" id="KW-0547">Nucleotide-binding</keyword>
<keyword evidence="5" id="KW-0418">Kinase</keyword>
<evidence type="ECO:0000256" key="2">
    <source>
        <dbReference type="ARBA" id="ARBA00012906"/>
    </source>
</evidence>
<organism evidence="10">
    <name type="scientific">marine metagenome</name>
    <dbReference type="NCBI Taxonomy" id="408172"/>
    <lineage>
        <taxon>unclassified sequences</taxon>
        <taxon>metagenomes</taxon>
        <taxon>ecological metagenomes</taxon>
    </lineage>
</organism>
<dbReference type="InterPro" id="IPR011994">
    <property type="entry name" value="Cytidylate_kinase_dom"/>
</dbReference>
<dbReference type="EC" id="2.7.4.25" evidence="2"/>
<dbReference type="InterPro" id="IPR003136">
    <property type="entry name" value="Cytidylate_kin"/>
</dbReference>
<feature type="non-terminal residue" evidence="10">
    <location>
        <position position="1"/>
    </location>
</feature>
<dbReference type="InterPro" id="IPR027417">
    <property type="entry name" value="P-loop_NTPase"/>
</dbReference>